<evidence type="ECO:0000313" key="3">
    <source>
        <dbReference type="Proteomes" id="UP000295601"/>
    </source>
</evidence>
<dbReference type="Gene3D" id="3.40.50.1820">
    <property type="entry name" value="alpha/beta hydrolase"/>
    <property type="match status" value="1"/>
</dbReference>
<dbReference type="RefSeq" id="WP_133616695.1">
    <property type="nucleotide sequence ID" value="NZ_SNYA01000004.1"/>
</dbReference>
<evidence type="ECO:0000313" key="2">
    <source>
        <dbReference type="EMBL" id="TDP92512.1"/>
    </source>
</evidence>
<sequence length="309" mass="32947">MSYVPTSFSVATLGADTRAWHYGAQDGPTLVLVHGFRGDHHGLEGIARDLVVAAPELRVIVPDLPGFGESPALPGRNHDLAMYGEWLRAFTSSVAPDGFAILGHSFGSLVVASSLAGGLNPARTILINPISAPALEGPQALMTQLAIAYYRTADLLPERAARGLLSNPLIVRVMSEVMAKTRDRELRAWIHAQHASYFSSFSDPSTLLQAFRASVSHTVPEFAAAFTAPTLLIAGDRDDITPLAKQLELQRRIPESRLRILPGTGHLVHYEAVADAVAEIAQFLRTDSSSAATSITPRAAAGSAKENSA</sequence>
<dbReference type="GO" id="GO:0003824">
    <property type="term" value="F:catalytic activity"/>
    <property type="evidence" value="ECO:0007669"/>
    <property type="project" value="InterPro"/>
</dbReference>
<proteinExistence type="predicted"/>
<dbReference type="EMBL" id="SNYA01000004">
    <property type="protein sequence ID" value="TDP92512.1"/>
    <property type="molecule type" value="Genomic_DNA"/>
</dbReference>
<dbReference type="GO" id="GO:0016020">
    <property type="term" value="C:membrane"/>
    <property type="evidence" value="ECO:0007669"/>
    <property type="project" value="TreeGrafter"/>
</dbReference>
<dbReference type="InterPro" id="IPR000073">
    <property type="entry name" value="AB_hydrolase_1"/>
</dbReference>
<protein>
    <submittedName>
        <fullName evidence="2">Pimeloyl-ACP methyl ester carboxylesterase</fullName>
    </submittedName>
</protein>
<dbReference type="Pfam" id="PF12697">
    <property type="entry name" value="Abhydrolase_6"/>
    <property type="match status" value="1"/>
</dbReference>
<comment type="caution">
    <text evidence="2">The sequence shown here is derived from an EMBL/GenBank/DDBJ whole genome shotgun (WGS) entry which is preliminary data.</text>
</comment>
<dbReference type="InterPro" id="IPR029058">
    <property type="entry name" value="AB_hydrolase_fold"/>
</dbReference>
<dbReference type="AlphaFoldDB" id="A0A4R6RZA2"/>
<keyword evidence="3" id="KW-1185">Reference proteome</keyword>
<dbReference type="PANTHER" id="PTHR43798">
    <property type="entry name" value="MONOACYLGLYCEROL LIPASE"/>
    <property type="match status" value="1"/>
</dbReference>
<dbReference type="PANTHER" id="PTHR43798:SF33">
    <property type="entry name" value="HYDROLASE, PUTATIVE (AFU_ORTHOLOGUE AFUA_2G14860)-RELATED"/>
    <property type="match status" value="1"/>
</dbReference>
<accession>A0A4R6RZA2</accession>
<dbReference type="PRINTS" id="PR00111">
    <property type="entry name" value="ABHYDROLASE"/>
</dbReference>
<feature type="domain" description="AB hydrolase-1" evidence="1">
    <location>
        <begin position="30"/>
        <end position="279"/>
    </location>
</feature>
<name>A0A4R6RZA2_9MICO</name>
<dbReference type="Proteomes" id="UP000295601">
    <property type="component" value="Unassembled WGS sequence"/>
</dbReference>
<dbReference type="OrthoDB" id="5195507at2"/>
<dbReference type="InterPro" id="IPR000639">
    <property type="entry name" value="Epox_hydrolase-like"/>
</dbReference>
<gene>
    <name evidence="2" type="ORF">EDF62_1726</name>
</gene>
<dbReference type="PRINTS" id="PR00412">
    <property type="entry name" value="EPOXHYDRLASE"/>
</dbReference>
<organism evidence="2 3">
    <name type="scientific">Leucobacter luti</name>
    <dbReference type="NCBI Taxonomy" id="340320"/>
    <lineage>
        <taxon>Bacteria</taxon>
        <taxon>Bacillati</taxon>
        <taxon>Actinomycetota</taxon>
        <taxon>Actinomycetes</taxon>
        <taxon>Micrococcales</taxon>
        <taxon>Microbacteriaceae</taxon>
        <taxon>Leucobacter</taxon>
    </lineage>
</organism>
<evidence type="ECO:0000259" key="1">
    <source>
        <dbReference type="Pfam" id="PF12697"/>
    </source>
</evidence>
<dbReference type="SUPFAM" id="SSF53474">
    <property type="entry name" value="alpha/beta-Hydrolases"/>
    <property type="match status" value="1"/>
</dbReference>
<reference evidence="2 3" key="1">
    <citation type="submission" date="2019-03" db="EMBL/GenBank/DDBJ databases">
        <title>Genomic analyses of the natural microbiome of Caenorhabditis elegans.</title>
        <authorList>
            <person name="Samuel B."/>
        </authorList>
    </citation>
    <scope>NUCLEOTIDE SEQUENCE [LARGE SCALE GENOMIC DNA]</scope>
    <source>
        <strain evidence="2 3">JUb18</strain>
    </source>
</reference>
<dbReference type="InterPro" id="IPR050266">
    <property type="entry name" value="AB_hydrolase_sf"/>
</dbReference>